<proteinExistence type="predicted"/>
<dbReference type="OrthoDB" id="5288149at2"/>
<evidence type="ECO:0000259" key="7">
    <source>
        <dbReference type="Pfam" id="PF04357"/>
    </source>
</evidence>
<dbReference type="Pfam" id="PF04357">
    <property type="entry name" value="TamB"/>
    <property type="match status" value="1"/>
</dbReference>
<dbReference type="PANTHER" id="PTHR36985:SF1">
    <property type="entry name" value="TRANSLOCATION AND ASSEMBLY MODULE SUBUNIT TAMB"/>
    <property type="match status" value="1"/>
</dbReference>
<name>A0A494Y3U2_9BURK</name>
<evidence type="ECO:0000256" key="1">
    <source>
        <dbReference type="ARBA" id="ARBA00004167"/>
    </source>
</evidence>
<dbReference type="EMBL" id="RBZU01000003">
    <property type="protein sequence ID" value="RKP56688.1"/>
    <property type="molecule type" value="Genomic_DNA"/>
</dbReference>
<comment type="caution">
    <text evidence="8">The sequence shown here is derived from an EMBL/GenBank/DDBJ whole genome shotgun (WGS) entry which is preliminary data.</text>
</comment>
<feature type="compositionally biased region" description="Gly residues" evidence="5">
    <location>
        <begin position="24"/>
        <end position="44"/>
    </location>
</feature>
<feature type="transmembrane region" description="Helical" evidence="6">
    <location>
        <begin position="66"/>
        <end position="92"/>
    </location>
</feature>
<keyword evidence="9" id="KW-1185">Reference proteome</keyword>
<evidence type="ECO:0000256" key="4">
    <source>
        <dbReference type="ARBA" id="ARBA00023136"/>
    </source>
</evidence>
<dbReference type="GO" id="GO:0009306">
    <property type="term" value="P:protein secretion"/>
    <property type="evidence" value="ECO:0007669"/>
    <property type="project" value="InterPro"/>
</dbReference>
<keyword evidence="4 6" id="KW-0472">Membrane</keyword>
<comment type="subcellular location">
    <subcellularLocation>
        <location evidence="1">Membrane</location>
        <topology evidence="1">Single-pass membrane protein</topology>
    </subcellularLocation>
</comment>
<feature type="region of interest" description="Disordered" evidence="5">
    <location>
        <begin position="1"/>
        <end position="56"/>
    </location>
</feature>
<dbReference type="RefSeq" id="WP_121085933.1">
    <property type="nucleotide sequence ID" value="NZ_RBZU01000003.1"/>
</dbReference>
<evidence type="ECO:0000313" key="8">
    <source>
        <dbReference type="EMBL" id="RKP56688.1"/>
    </source>
</evidence>
<dbReference type="InterPro" id="IPR007452">
    <property type="entry name" value="TamB_C"/>
</dbReference>
<feature type="domain" description="Translocation and assembly module TamB C-terminal" evidence="7">
    <location>
        <begin position="1094"/>
        <end position="1438"/>
    </location>
</feature>
<evidence type="ECO:0000256" key="5">
    <source>
        <dbReference type="SAM" id="MobiDB-lite"/>
    </source>
</evidence>
<dbReference type="PANTHER" id="PTHR36985">
    <property type="entry name" value="TRANSLOCATION AND ASSEMBLY MODULE SUBUNIT TAMB"/>
    <property type="match status" value="1"/>
</dbReference>
<evidence type="ECO:0000256" key="2">
    <source>
        <dbReference type="ARBA" id="ARBA00022692"/>
    </source>
</evidence>
<feature type="compositionally biased region" description="Low complexity" evidence="5">
    <location>
        <begin position="603"/>
        <end position="614"/>
    </location>
</feature>
<dbReference type="Proteomes" id="UP000270342">
    <property type="component" value="Unassembled WGS sequence"/>
</dbReference>
<feature type="region of interest" description="Disordered" evidence="5">
    <location>
        <begin position="529"/>
        <end position="571"/>
    </location>
</feature>
<feature type="region of interest" description="Disordered" evidence="5">
    <location>
        <begin position="603"/>
        <end position="623"/>
    </location>
</feature>
<gene>
    <name evidence="8" type="ORF">D7S86_10115</name>
</gene>
<evidence type="ECO:0000313" key="9">
    <source>
        <dbReference type="Proteomes" id="UP000270342"/>
    </source>
</evidence>
<evidence type="ECO:0000256" key="3">
    <source>
        <dbReference type="ARBA" id="ARBA00022989"/>
    </source>
</evidence>
<protein>
    <submittedName>
        <fullName evidence="8">Translocation and assembly module protein TamB</fullName>
    </submittedName>
</protein>
<feature type="compositionally biased region" description="Low complexity" evidence="5">
    <location>
        <begin position="529"/>
        <end position="556"/>
    </location>
</feature>
<keyword evidence="3 6" id="KW-1133">Transmembrane helix</keyword>
<organism evidence="8 9">
    <name type="scientific">Pararobbsia silviterrae</name>
    <dbReference type="NCBI Taxonomy" id="1792498"/>
    <lineage>
        <taxon>Bacteria</taxon>
        <taxon>Pseudomonadati</taxon>
        <taxon>Pseudomonadota</taxon>
        <taxon>Betaproteobacteria</taxon>
        <taxon>Burkholderiales</taxon>
        <taxon>Burkholderiaceae</taxon>
        <taxon>Pararobbsia</taxon>
    </lineage>
</organism>
<evidence type="ECO:0000256" key="6">
    <source>
        <dbReference type="SAM" id="Phobius"/>
    </source>
</evidence>
<sequence>MNPDPTSDNPEHAPGANPDPAEGAGDGGRSGGGGNGGDGGNGDSDGGDPRHARRAERRAALRRGRWLRAAVWPLVALAALVVVALGSVLGAIQTEKGTRHVWQAAVQLLDGHLSGTFEGGALATGVRFSHLRWHDAGTDIEIDRFDGRWRLTRRPLKFTIDYVRAGTIDVRIAPSTSTTPMTLPRDLRVPLALDIEELRVSKVRIHDGDATTEFTDIAARGRTDGRHHEVAIDSFVTPWGALTAAAKLDGVRPFALSGDAGWSGKVSEQEIKVGARVSGSLETLTAEVDASGMQLVGHASAVAMPFADVPLKTLSLAFEHVDPRAFSASAPSADLSVHADVAPVAPTAGSTAFTVAGTASIVNATPGLIGDGKLPLIDAHAQIHLDPTDQAIDGLQVRIVKDASVTGSGRLHDGKGQFDLRIANFDLRTLTPAVRETRVGGPVRIVLKDGAQQVEADLADPALALRAQAAVSLTPSQTQIDSLKLQLGKGRVEASGSLKHDLASRYSVKATLTDFDPFVLLASEPVSKSASKSAPKPVSKPASKAASKPIMPPSKAEPAVQADAGGSQAVHGDAARASAAVSASAASASAAVAGGTPAGVTTATPVAHTAPAHPSFDPRDVRISGTLSADGTLAAPTTVKATFTLRDAVYAGLPMTGAGTVALAGMRLLPSHIELSVAGNDASLKGGFGGAGDHLLVHVDAPALERLGFGVAGFVKADADLTGTLAHPNASATYDAEHLVFGDNRVGHAQGRAELRDGANGALSLTLDARDVAVPGVEFATLAAHLSGTRAAHTFDASATGKVQGHPVDLGVAGRGALTEARGATAWSGTISALDNRGSPRIALQSPVQVAVADQKVSIGDTKIAIDTATLALGRFELDHGRITSAGSLSDLALARVLAIQAEFSGTPSTLRTDLVFDADWDFTLANTASGHLAIQRRTGDLQSGNGRGVVPLGLRKLAARVDFEGANRAHVNAAVDASRIGTASADLTVELAARDGMLTFERGEPISGHIQADVPALKTTGELFGPAYLLAGRAALALDVSGEVGRLKLNGALTGDDLSVTAVDQQITLKNGIVRIDLTDNRVDLKQVEFHGADGLLKATGEIQLDRDDPQISAQIIADKLQIFASPDRQLSLSGSADLKHSGPVGGLAIDGKFVVDHAQFDLPESAAPALGDDVKIVRSDGELVGAAPATGVPAASEKPVSRFAPRANVSIDLGQRFYFKGSGADMALRGAITVVSAPNEPLRADGNVRVEPGSTYEAFGRKLDIENGYFTFNGPVDNPGINILAMRRNQEYEAGVQVTGTVRAPIAKLVSIPDLPDSEKLSWLLFGHGTDTTTNLGQQNTMSTALALLGSTGGKRIAQTFGLDEFTIGQSQNGLTDPQVVQIAKAINEHFVFGYEQGLQTAQNLFKITWTITRNWSLAIHSGTLNGVDVAFNRRFD</sequence>
<accession>A0A494Y3U2</accession>
<reference evidence="8 9" key="1">
    <citation type="submission" date="2018-10" db="EMBL/GenBank/DDBJ databases">
        <title>Robbsia sp. DHC34, isolated from soil.</title>
        <authorList>
            <person name="Gao Z.-H."/>
            <person name="Qiu L.-H."/>
        </authorList>
    </citation>
    <scope>NUCLEOTIDE SEQUENCE [LARGE SCALE GENOMIC DNA]</scope>
    <source>
        <strain evidence="8 9">DHC34</strain>
    </source>
</reference>
<keyword evidence="2 6" id="KW-0812">Transmembrane</keyword>
<dbReference type="GO" id="GO:0005886">
    <property type="term" value="C:plasma membrane"/>
    <property type="evidence" value="ECO:0007669"/>
    <property type="project" value="InterPro"/>
</dbReference>